<evidence type="ECO:0000256" key="7">
    <source>
        <dbReference type="SAM" id="MobiDB-lite"/>
    </source>
</evidence>
<dbReference type="Pfam" id="PF04082">
    <property type="entry name" value="Fungal_trans"/>
    <property type="match status" value="1"/>
</dbReference>
<dbReference type="OrthoDB" id="2162761at2759"/>
<gene>
    <name evidence="9" type="ORF">D0859_02648</name>
</gene>
<proteinExistence type="predicted"/>
<evidence type="ECO:0000256" key="4">
    <source>
        <dbReference type="ARBA" id="ARBA00023125"/>
    </source>
</evidence>
<dbReference type="PANTHER" id="PTHR31313:SF4">
    <property type="entry name" value="CONIDIAL DEVELOPMENT PROTEIN FLUFFY"/>
    <property type="match status" value="1"/>
</dbReference>
<dbReference type="GO" id="GO:0000981">
    <property type="term" value="F:DNA-binding transcription factor activity, RNA polymerase II-specific"/>
    <property type="evidence" value="ECO:0007669"/>
    <property type="project" value="InterPro"/>
</dbReference>
<dbReference type="InterPro" id="IPR051615">
    <property type="entry name" value="Transcr_Regulatory_Elem"/>
</dbReference>
<dbReference type="PANTHER" id="PTHR31313">
    <property type="entry name" value="TY1 ENHANCER ACTIVATOR"/>
    <property type="match status" value="1"/>
</dbReference>
<dbReference type="VEuPathDB" id="FungiDB:BTJ68_04714"/>
<evidence type="ECO:0000313" key="10">
    <source>
        <dbReference type="Proteomes" id="UP000281677"/>
    </source>
</evidence>
<dbReference type="Gene3D" id="4.10.240.10">
    <property type="entry name" value="Zn(2)-C6 fungal-type DNA-binding domain"/>
    <property type="match status" value="1"/>
</dbReference>
<accession>A0A3M7J6M2</accession>
<dbReference type="GO" id="GO:0006351">
    <property type="term" value="P:DNA-templated transcription"/>
    <property type="evidence" value="ECO:0007669"/>
    <property type="project" value="InterPro"/>
</dbReference>
<keyword evidence="6" id="KW-0539">Nucleus</keyword>
<sequence length="694" mass="76197">MNQVHQTGSTPPANPRPTSDEQSHRPAFLAGNCDGSVPACSTCTAVYRTECSYDADSDHRRKGALKRDLQSLQQQNNALDVVVASLHELATSLRTNVRLPHSYAPQTLEADFAQQLSTTPTSTSFDSAGFPSSREQSLDDTALSLTTTMSNESSGVWFRQPQDVEFVEHLLNLHFCWIHPFYHFFHREYFLHDMSRGNTEFCSALLVNAICSFTCHYSDRPAARAEATNPATAGDAFFAEAKRLLERTEKSSLTTVQALGIMSARECSHGRDSNAYQLAGRCLRMALELGLHLSVIGSGLRSSEVEVRKITFWGVFNLETACSVAFGRLSQLPRAAADIQKPSVNDRSEAQTWRPYEDTNLSLSPSAEQPARPMSYMHHMSTLSELASDMYQEWYANLPDAFRLENTSLPHVLVLHMYYYACVLHLFRPYIKLDLRGAGLFPRDTCTFCANEISALMNALRAMYGLRRVCLAVSSFLMSASTIHLLNLPSESASAHLGQGLSDLKAMSVNHQFAARCVDIIRSLASKWNIALPDSAASVNSVRGPGGARGWPSPPSSTFFAASIPRKHSSESGTRSDGSMNSAADGPFKPPRPTPTHQLSSFYSDSGGTPVDGVRNNHQPNAVWTPFAVQGVPSQPQGWNDMVFDFNQPVDGVNHWPMFGSSAGPTVDGHAPTMNATSPMDHAMGGPMSDWNWQ</sequence>
<feature type="domain" description="Xylanolytic transcriptional activator regulatory" evidence="8">
    <location>
        <begin position="275"/>
        <end position="348"/>
    </location>
</feature>
<protein>
    <recommendedName>
        <fullName evidence="8">Xylanolytic transcriptional activator regulatory domain-containing protein</fullName>
    </recommendedName>
</protein>
<keyword evidence="1" id="KW-0479">Metal-binding</keyword>
<name>A0A3M7J6M2_HORWE</name>
<organism evidence="9 10">
    <name type="scientific">Hortaea werneckii</name>
    <name type="common">Black yeast</name>
    <name type="synonym">Cladosporium werneckii</name>
    <dbReference type="NCBI Taxonomy" id="91943"/>
    <lineage>
        <taxon>Eukaryota</taxon>
        <taxon>Fungi</taxon>
        <taxon>Dikarya</taxon>
        <taxon>Ascomycota</taxon>
        <taxon>Pezizomycotina</taxon>
        <taxon>Dothideomycetes</taxon>
        <taxon>Dothideomycetidae</taxon>
        <taxon>Mycosphaerellales</taxon>
        <taxon>Teratosphaeriaceae</taxon>
        <taxon>Hortaea</taxon>
    </lineage>
</organism>
<dbReference type="InterPro" id="IPR007219">
    <property type="entry name" value="XnlR_reg_dom"/>
</dbReference>
<feature type="compositionally biased region" description="Polar residues" evidence="7">
    <location>
        <begin position="571"/>
        <end position="582"/>
    </location>
</feature>
<feature type="compositionally biased region" description="Polar residues" evidence="7">
    <location>
        <begin position="595"/>
        <end position="607"/>
    </location>
</feature>
<dbReference type="AlphaFoldDB" id="A0A3M7J6M2"/>
<evidence type="ECO:0000256" key="2">
    <source>
        <dbReference type="ARBA" id="ARBA00022833"/>
    </source>
</evidence>
<feature type="region of interest" description="Disordered" evidence="7">
    <location>
        <begin position="560"/>
        <end position="613"/>
    </location>
</feature>
<dbReference type="SMART" id="SM00906">
    <property type="entry name" value="Fungal_trans"/>
    <property type="match status" value="1"/>
</dbReference>
<keyword evidence="5" id="KW-0804">Transcription</keyword>
<dbReference type="InterPro" id="IPR036864">
    <property type="entry name" value="Zn2-C6_fun-type_DNA-bd_sf"/>
</dbReference>
<feature type="compositionally biased region" description="Polar residues" evidence="7">
    <location>
        <begin position="1"/>
        <end position="11"/>
    </location>
</feature>
<keyword evidence="4" id="KW-0238">DNA-binding</keyword>
<evidence type="ECO:0000256" key="1">
    <source>
        <dbReference type="ARBA" id="ARBA00022723"/>
    </source>
</evidence>
<dbReference type="EMBL" id="QWIT01000050">
    <property type="protein sequence ID" value="RMZ33196.1"/>
    <property type="molecule type" value="Genomic_DNA"/>
</dbReference>
<evidence type="ECO:0000259" key="8">
    <source>
        <dbReference type="SMART" id="SM00906"/>
    </source>
</evidence>
<keyword evidence="2" id="KW-0862">Zinc</keyword>
<comment type="caution">
    <text evidence="9">The sequence shown here is derived from an EMBL/GenBank/DDBJ whole genome shotgun (WGS) entry which is preliminary data.</text>
</comment>
<dbReference type="GO" id="GO:0003677">
    <property type="term" value="F:DNA binding"/>
    <property type="evidence" value="ECO:0007669"/>
    <property type="project" value="UniProtKB-KW"/>
</dbReference>
<evidence type="ECO:0000313" key="9">
    <source>
        <dbReference type="EMBL" id="RMZ33196.1"/>
    </source>
</evidence>
<keyword evidence="3" id="KW-0805">Transcription regulation</keyword>
<evidence type="ECO:0000256" key="3">
    <source>
        <dbReference type="ARBA" id="ARBA00023015"/>
    </source>
</evidence>
<dbReference type="Proteomes" id="UP000281677">
    <property type="component" value="Unassembled WGS sequence"/>
</dbReference>
<evidence type="ECO:0000256" key="5">
    <source>
        <dbReference type="ARBA" id="ARBA00023163"/>
    </source>
</evidence>
<dbReference type="GO" id="GO:0008270">
    <property type="term" value="F:zinc ion binding"/>
    <property type="evidence" value="ECO:0007669"/>
    <property type="project" value="InterPro"/>
</dbReference>
<feature type="region of interest" description="Disordered" evidence="7">
    <location>
        <begin position="1"/>
        <end position="27"/>
    </location>
</feature>
<dbReference type="CDD" id="cd12148">
    <property type="entry name" value="fungal_TF_MHR"/>
    <property type="match status" value="1"/>
</dbReference>
<evidence type="ECO:0000256" key="6">
    <source>
        <dbReference type="ARBA" id="ARBA00023242"/>
    </source>
</evidence>
<reference evidence="9 10" key="1">
    <citation type="journal article" date="2018" name="BMC Genomics">
        <title>Genomic evidence for intraspecific hybridization in a clonal and extremely halotolerant yeast.</title>
        <authorList>
            <person name="Gostincar C."/>
            <person name="Stajich J.E."/>
            <person name="Zupancic J."/>
            <person name="Zalar P."/>
            <person name="Gunde-Cimerman N."/>
        </authorList>
    </citation>
    <scope>NUCLEOTIDE SEQUENCE [LARGE SCALE GENOMIC DNA]</scope>
    <source>
        <strain evidence="9 10">EXF-120</strain>
    </source>
</reference>